<keyword evidence="5 7" id="KW-0067">ATP-binding</keyword>
<evidence type="ECO:0000256" key="4">
    <source>
        <dbReference type="ARBA" id="ARBA00022806"/>
    </source>
</evidence>
<evidence type="ECO:0000256" key="3">
    <source>
        <dbReference type="ARBA" id="ARBA00022801"/>
    </source>
</evidence>
<evidence type="ECO:0000256" key="7">
    <source>
        <dbReference type="RuleBase" id="RU000492"/>
    </source>
</evidence>
<dbReference type="EC" id="3.6.4.13" evidence="1"/>
<evidence type="ECO:0000256" key="1">
    <source>
        <dbReference type="ARBA" id="ARBA00012552"/>
    </source>
</evidence>
<sequence>MSKRPVSVEELLRLKNEESISQPRFLSKKERKRLAKEKLAKEEQEKLNKANINPPSNTIKRPIEEIDDFHLNSKRSKHPASFNNTSSQGPKKFNFEWKAEDDTSSDYQPLISYDIGTIDSIEIDDKHWSAKPLEQMTLRDWRIFREDYSITSKGGNIANPLRSWDESKIPSNIIKILTNELKYDEPTPIQRAAIPIALSERDVVGVAETGSGKTIAFLLPLLSYLTKIDSNYIKYEHTQEINRNKTLGLILAPTRELALQISKEAEKFGKQLGFNIVTIIGGHQYEESIHAIQDGVHIVVATPGRLVDSLERGIVNLSKCYYLIMDEADKMIDMGFEKPLQSIMSYLPASEDLINSNDSLIFKVKKRITLMFTATISPTIEKITKNYLIQPGYLFIGTVGEAIDNIDQHFEYLGSNSSESLDELDPIRQNKLITTLKQHSKSFNSEFSIIIFANYKKTCESLSNFLSSQGFSKNSVIHGSKSQEFRERAIKDFRNGTSNVLIATDIAARGIDVPNVSLVVNYQMSKKFDEYIHRIGRTGRAGNYGISYTILDDNDSEVFPDLKRFLSKGGKKCPDWLLRHESTRVQFLKD</sequence>
<dbReference type="SMART" id="SM00487">
    <property type="entry name" value="DEXDc"/>
    <property type="match status" value="1"/>
</dbReference>
<dbReference type="InterPro" id="IPR027417">
    <property type="entry name" value="P-loop_NTPase"/>
</dbReference>
<keyword evidence="2 7" id="KW-0547">Nucleotide-binding</keyword>
<dbReference type="Proteomes" id="UP001497600">
    <property type="component" value="Chromosome H"/>
</dbReference>
<evidence type="ECO:0000256" key="8">
    <source>
        <dbReference type="SAM" id="MobiDB-lite"/>
    </source>
</evidence>
<dbReference type="EMBL" id="OZ004260">
    <property type="protein sequence ID" value="CAK7921133.1"/>
    <property type="molecule type" value="Genomic_DNA"/>
</dbReference>
<evidence type="ECO:0000259" key="11">
    <source>
        <dbReference type="PROSITE" id="PS51195"/>
    </source>
</evidence>
<evidence type="ECO:0000256" key="6">
    <source>
        <dbReference type="PROSITE-ProRule" id="PRU00552"/>
    </source>
</evidence>
<evidence type="ECO:0000313" key="13">
    <source>
        <dbReference type="Proteomes" id="UP001497600"/>
    </source>
</evidence>
<dbReference type="SMART" id="SM00490">
    <property type="entry name" value="HELICc"/>
    <property type="match status" value="1"/>
</dbReference>
<dbReference type="InterPro" id="IPR011545">
    <property type="entry name" value="DEAD/DEAH_box_helicase_dom"/>
</dbReference>
<dbReference type="InterPro" id="IPR001650">
    <property type="entry name" value="Helicase_C-like"/>
</dbReference>
<proteinExistence type="inferred from homology"/>
<evidence type="ECO:0000259" key="10">
    <source>
        <dbReference type="PROSITE" id="PS51194"/>
    </source>
</evidence>
<keyword evidence="3 7" id="KW-0378">Hydrolase</keyword>
<evidence type="ECO:0000313" key="12">
    <source>
        <dbReference type="EMBL" id="CAK7921133.1"/>
    </source>
</evidence>
<feature type="domain" description="DEAD-box RNA helicase Q" evidence="11">
    <location>
        <begin position="162"/>
        <end position="191"/>
    </location>
</feature>
<dbReference type="InterPro" id="IPR014001">
    <property type="entry name" value="Helicase_ATP-bd"/>
</dbReference>
<dbReference type="Pfam" id="PF00271">
    <property type="entry name" value="Helicase_C"/>
    <property type="match status" value="1"/>
</dbReference>
<dbReference type="CDD" id="cd18787">
    <property type="entry name" value="SF2_C_DEAD"/>
    <property type="match status" value="1"/>
</dbReference>
<organism evidence="12 13">
    <name type="scientific">[Candida] anglica</name>
    <dbReference type="NCBI Taxonomy" id="148631"/>
    <lineage>
        <taxon>Eukaryota</taxon>
        <taxon>Fungi</taxon>
        <taxon>Dikarya</taxon>
        <taxon>Ascomycota</taxon>
        <taxon>Saccharomycotina</taxon>
        <taxon>Pichiomycetes</taxon>
        <taxon>Debaryomycetaceae</taxon>
        <taxon>Kurtzmaniella</taxon>
    </lineage>
</organism>
<dbReference type="PANTHER" id="PTHR47958">
    <property type="entry name" value="ATP-DEPENDENT RNA HELICASE DBP3"/>
    <property type="match status" value="1"/>
</dbReference>
<dbReference type="InterPro" id="IPR000629">
    <property type="entry name" value="RNA-helicase_DEAD-box_CS"/>
</dbReference>
<dbReference type="GO" id="GO:0004386">
    <property type="term" value="F:helicase activity"/>
    <property type="evidence" value="ECO:0007669"/>
    <property type="project" value="UniProtKB-KW"/>
</dbReference>
<dbReference type="Gene3D" id="3.40.50.300">
    <property type="entry name" value="P-loop containing nucleotide triphosphate hydrolases"/>
    <property type="match status" value="2"/>
</dbReference>
<feature type="compositionally biased region" description="Basic and acidic residues" evidence="8">
    <location>
        <begin position="36"/>
        <end position="48"/>
    </location>
</feature>
<evidence type="ECO:0000259" key="9">
    <source>
        <dbReference type="PROSITE" id="PS51192"/>
    </source>
</evidence>
<dbReference type="PROSITE" id="PS51194">
    <property type="entry name" value="HELICASE_CTER"/>
    <property type="match status" value="1"/>
</dbReference>
<dbReference type="SUPFAM" id="SSF52540">
    <property type="entry name" value="P-loop containing nucleoside triphosphate hydrolases"/>
    <property type="match status" value="1"/>
</dbReference>
<dbReference type="Pfam" id="PF00270">
    <property type="entry name" value="DEAD"/>
    <property type="match status" value="1"/>
</dbReference>
<dbReference type="PROSITE" id="PS00039">
    <property type="entry name" value="DEAD_ATP_HELICASE"/>
    <property type="match status" value="1"/>
</dbReference>
<name>A0ABP0ELW5_9ASCO</name>
<dbReference type="InterPro" id="IPR014014">
    <property type="entry name" value="RNA_helicase_DEAD_Q_motif"/>
</dbReference>
<keyword evidence="13" id="KW-1185">Reference proteome</keyword>
<feature type="domain" description="Helicase ATP-binding" evidence="9">
    <location>
        <begin position="194"/>
        <end position="394"/>
    </location>
</feature>
<keyword evidence="4 7" id="KW-0347">Helicase</keyword>
<feature type="short sequence motif" description="Q motif" evidence="6">
    <location>
        <begin position="162"/>
        <end position="191"/>
    </location>
</feature>
<evidence type="ECO:0000256" key="2">
    <source>
        <dbReference type="ARBA" id="ARBA00022741"/>
    </source>
</evidence>
<protein>
    <recommendedName>
        <fullName evidence="1">RNA helicase</fullName>
        <ecNumber evidence="1">3.6.4.13</ecNumber>
    </recommendedName>
</protein>
<gene>
    <name evidence="12" type="primary">PRP28</name>
    <name evidence="12" type="ORF">CAAN4_H10550</name>
</gene>
<evidence type="ECO:0000256" key="5">
    <source>
        <dbReference type="ARBA" id="ARBA00022840"/>
    </source>
</evidence>
<reference evidence="12 13" key="1">
    <citation type="submission" date="2024-01" db="EMBL/GenBank/DDBJ databases">
        <authorList>
            <consortium name="Genoscope - CEA"/>
            <person name="William W."/>
        </authorList>
    </citation>
    <scope>NUCLEOTIDE SEQUENCE [LARGE SCALE GENOMIC DNA]</scope>
    <source>
        <strain evidence="12 13">29B2s-10</strain>
    </source>
</reference>
<feature type="region of interest" description="Disordered" evidence="8">
    <location>
        <begin position="29"/>
        <end position="62"/>
    </location>
</feature>
<accession>A0ABP0ELW5</accession>
<comment type="similarity">
    <text evidence="7">Belongs to the DEAD box helicase family.</text>
</comment>
<dbReference type="PROSITE" id="PS51192">
    <property type="entry name" value="HELICASE_ATP_BIND_1"/>
    <property type="match status" value="1"/>
</dbReference>
<feature type="domain" description="Helicase C-terminal" evidence="10">
    <location>
        <begin position="435"/>
        <end position="581"/>
    </location>
</feature>
<dbReference type="PROSITE" id="PS51195">
    <property type="entry name" value="Q_MOTIF"/>
    <property type="match status" value="1"/>
</dbReference>